<reference evidence="1" key="1">
    <citation type="journal article" date="2014" name="Front. Microbiol.">
        <title>High frequency of phylogenetically diverse reductive dehalogenase-homologous genes in deep subseafloor sedimentary metagenomes.</title>
        <authorList>
            <person name="Kawai M."/>
            <person name="Futagami T."/>
            <person name="Toyoda A."/>
            <person name="Takaki Y."/>
            <person name="Nishi S."/>
            <person name="Hori S."/>
            <person name="Arai W."/>
            <person name="Tsubouchi T."/>
            <person name="Morono Y."/>
            <person name="Uchiyama I."/>
            <person name="Ito T."/>
            <person name="Fujiyama A."/>
            <person name="Inagaki F."/>
            <person name="Takami H."/>
        </authorList>
    </citation>
    <scope>NUCLEOTIDE SEQUENCE</scope>
    <source>
        <strain evidence="1">Expedition CK06-06</strain>
    </source>
</reference>
<organism evidence="1">
    <name type="scientific">marine sediment metagenome</name>
    <dbReference type="NCBI Taxonomy" id="412755"/>
    <lineage>
        <taxon>unclassified sequences</taxon>
        <taxon>metagenomes</taxon>
        <taxon>ecological metagenomes</taxon>
    </lineage>
</organism>
<dbReference type="EMBL" id="BARU01016674">
    <property type="protein sequence ID" value="GAH51217.1"/>
    <property type="molecule type" value="Genomic_DNA"/>
</dbReference>
<evidence type="ECO:0000313" key="1">
    <source>
        <dbReference type="EMBL" id="GAH51217.1"/>
    </source>
</evidence>
<name>X1G1T6_9ZZZZ</name>
<dbReference type="AlphaFoldDB" id="X1G1T6"/>
<comment type="caution">
    <text evidence="1">The sequence shown here is derived from an EMBL/GenBank/DDBJ whole genome shotgun (WGS) entry which is preliminary data.</text>
</comment>
<proteinExistence type="predicted"/>
<feature type="non-terminal residue" evidence="1">
    <location>
        <position position="140"/>
    </location>
</feature>
<accession>X1G1T6</accession>
<sequence>MEMKYKISTKDISDVNGLLNEFLKHISLVTLSRTEAVMANPETRFVGSGSSKYHDIVKMINRWGIKDESKRYNELLNNVIGRISLCHPMLLIYEPVQLLLFNKMLEWGTKKNASFSKQEIEAFFLQPYEIITNSSILVAG</sequence>
<protein>
    <submittedName>
        <fullName evidence="1">Uncharacterized protein</fullName>
    </submittedName>
</protein>
<gene>
    <name evidence="1" type="ORF">S03H2_27703</name>
</gene>